<feature type="transmembrane region" description="Helical" evidence="1">
    <location>
        <begin position="355"/>
        <end position="373"/>
    </location>
</feature>
<protein>
    <recommendedName>
        <fullName evidence="4">Xanthine/uracil/vitamin C permease</fullName>
    </recommendedName>
</protein>
<organism evidence="2 3">
    <name type="scientific">Dethiobacter alkaliphilus AHT 1</name>
    <dbReference type="NCBI Taxonomy" id="555088"/>
    <lineage>
        <taxon>Bacteria</taxon>
        <taxon>Bacillati</taxon>
        <taxon>Bacillota</taxon>
        <taxon>Dethiobacteria</taxon>
        <taxon>Dethiobacterales</taxon>
        <taxon>Dethiobacteraceae</taxon>
        <taxon>Dethiobacter</taxon>
    </lineage>
</organism>
<evidence type="ECO:0000313" key="3">
    <source>
        <dbReference type="Proteomes" id="UP000006443"/>
    </source>
</evidence>
<feature type="transmembrane region" description="Helical" evidence="1">
    <location>
        <begin position="408"/>
        <end position="436"/>
    </location>
</feature>
<keyword evidence="1" id="KW-0472">Membrane</keyword>
<evidence type="ECO:0000256" key="1">
    <source>
        <dbReference type="SAM" id="Phobius"/>
    </source>
</evidence>
<name>C0GEG8_DETAL</name>
<proteinExistence type="predicted"/>
<dbReference type="Proteomes" id="UP000006443">
    <property type="component" value="Unassembled WGS sequence"/>
</dbReference>
<feature type="transmembrane region" description="Helical" evidence="1">
    <location>
        <begin position="260"/>
        <end position="282"/>
    </location>
</feature>
<comment type="caution">
    <text evidence="2">The sequence shown here is derived from an EMBL/GenBank/DDBJ whole genome shotgun (WGS) entry which is preliminary data.</text>
</comment>
<evidence type="ECO:0000313" key="2">
    <source>
        <dbReference type="EMBL" id="EEG78462.1"/>
    </source>
</evidence>
<sequence>MGYKREEGGVQPGINWWRFTIRIPGVHVKVTWPEVIQGGLIATATGGAVAPLMMAYFNVPFEVAWTVMFIQIFWVWSHTFLFGEPYGPGWITPALPLILVFLGGFTPGAEAVKAMTALTICVSAIFLFFGITKLGGKFFQWIPVELRAGIIMGSAIAAFNSEFDRIQTMPYTLSVVWGVVFLLMFSVWFSKIRAQSKFFNRIASMALLVGFLVAALVGPLSGEVAFNIQSGISLPQFGPFLQAVSPFYVGWPDWAMYMKALPLAVMIYIVVFGDLLIADTLLKDADRIRTDEKIIIDPIRSHFATAFRNLGHLLSGGVFIPLHGPVWTGVTVFIVERYKEGRQTMDSIYSGTVNWYWLAFPLMFLTPVVTFMMPILPVALSITLILTGFACAYISMRMVDTPTGRGYAVFIGLLTATFGPGYGMVVGIGLFFLLLVQRRQMIAMPYDMNIKK</sequence>
<evidence type="ECO:0008006" key="4">
    <source>
        <dbReference type="Google" id="ProtNLM"/>
    </source>
</evidence>
<keyword evidence="3" id="KW-1185">Reference proteome</keyword>
<dbReference type="OrthoDB" id="354989at2"/>
<feature type="transmembrane region" description="Helical" evidence="1">
    <location>
        <begin position="63"/>
        <end position="83"/>
    </location>
</feature>
<dbReference type="RefSeq" id="WP_008515223.1">
    <property type="nucleotide sequence ID" value="NZ_ACJM01000003.1"/>
</dbReference>
<feature type="transmembrane region" description="Helical" evidence="1">
    <location>
        <begin position="202"/>
        <end position="220"/>
    </location>
</feature>
<feature type="transmembrane region" description="Helical" evidence="1">
    <location>
        <begin position="114"/>
        <end position="131"/>
    </location>
</feature>
<keyword evidence="1" id="KW-0812">Transmembrane</keyword>
<feature type="transmembrane region" description="Helical" evidence="1">
    <location>
        <begin position="378"/>
        <end position="396"/>
    </location>
</feature>
<keyword evidence="1" id="KW-1133">Transmembrane helix</keyword>
<reference evidence="2 3" key="1">
    <citation type="submission" date="2009-02" db="EMBL/GenBank/DDBJ databases">
        <title>Sequencing of the draft genome and assembly of Dethiobacter alkaliphilus AHT 1.</title>
        <authorList>
            <consortium name="US DOE Joint Genome Institute (JGI-PGF)"/>
            <person name="Lucas S."/>
            <person name="Copeland A."/>
            <person name="Lapidus A."/>
            <person name="Glavina del Rio T."/>
            <person name="Dalin E."/>
            <person name="Tice H."/>
            <person name="Bruce D."/>
            <person name="Goodwin L."/>
            <person name="Pitluck S."/>
            <person name="Larimer F."/>
            <person name="Land M.L."/>
            <person name="Hauser L."/>
            <person name="Muyzer G."/>
        </authorList>
    </citation>
    <scope>NUCLEOTIDE SEQUENCE [LARGE SCALE GENOMIC DNA]</scope>
    <source>
        <strain evidence="2 3">AHT 1</strain>
    </source>
</reference>
<feature type="transmembrane region" description="Helical" evidence="1">
    <location>
        <begin position="171"/>
        <end position="190"/>
    </location>
</feature>
<gene>
    <name evidence="2" type="ORF">DealDRAFT_0877</name>
</gene>
<dbReference type="EMBL" id="ACJM01000003">
    <property type="protein sequence ID" value="EEG78462.1"/>
    <property type="molecule type" value="Genomic_DNA"/>
</dbReference>
<dbReference type="STRING" id="555088.DealDRAFT_0877"/>
<dbReference type="eggNOG" id="COG2252">
    <property type="taxonomic scope" value="Bacteria"/>
</dbReference>
<dbReference type="AlphaFoldDB" id="C0GEG8"/>
<feature type="transmembrane region" description="Helical" evidence="1">
    <location>
        <begin position="90"/>
        <end position="108"/>
    </location>
</feature>
<accession>C0GEG8</accession>
<feature type="transmembrane region" description="Helical" evidence="1">
    <location>
        <begin position="310"/>
        <end position="335"/>
    </location>
</feature>